<evidence type="ECO:0000313" key="2">
    <source>
        <dbReference type="EMBL" id="MBB6050967.1"/>
    </source>
</evidence>
<evidence type="ECO:0000256" key="1">
    <source>
        <dbReference type="SAM" id="Phobius"/>
    </source>
</evidence>
<sequence>MDPKQKNTVLLVALIAGVLAFFLPWVTFKLDGTEVSGFARVALMFGGGEVTLSAFNGTVHFLGVTTPLWFILSLALVANLLPLLNHTQHFAVPRSIEGTLSFLALVWVASVVGLGLGNGSDGVKIELGWVLAMVCASSSVYCFLRSRPKP</sequence>
<keyword evidence="3" id="KW-1185">Reference proteome</keyword>
<gene>
    <name evidence="2" type="ORF">HNQ39_002758</name>
</gene>
<feature type="transmembrane region" description="Helical" evidence="1">
    <location>
        <begin position="127"/>
        <end position="144"/>
    </location>
</feature>
<accession>A0A7W9SQH8</accession>
<evidence type="ECO:0000313" key="3">
    <source>
        <dbReference type="Proteomes" id="UP000520814"/>
    </source>
</evidence>
<organism evidence="2 3">
    <name type="scientific">Armatimonas rosea</name>
    <dbReference type="NCBI Taxonomy" id="685828"/>
    <lineage>
        <taxon>Bacteria</taxon>
        <taxon>Bacillati</taxon>
        <taxon>Armatimonadota</taxon>
        <taxon>Armatimonadia</taxon>
        <taxon>Armatimonadales</taxon>
        <taxon>Armatimonadaceae</taxon>
        <taxon>Armatimonas</taxon>
    </lineage>
</organism>
<dbReference type="AlphaFoldDB" id="A0A7W9SQH8"/>
<feature type="transmembrane region" description="Helical" evidence="1">
    <location>
        <begin position="61"/>
        <end position="84"/>
    </location>
</feature>
<feature type="transmembrane region" description="Helical" evidence="1">
    <location>
        <begin position="9"/>
        <end position="28"/>
    </location>
</feature>
<proteinExistence type="predicted"/>
<protein>
    <submittedName>
        <fullName evidence="2">Uncharacterized protein</fullName>
    </submittedName>
</protein>
<feature type="transmembrane region" description="Helical" evidence="1">
    <location>
        <begin position="96"/>
        <end position="115"/>
    </location>
</feature>
<dbReference type="RefSeq" id="WP_184196895.1">
    <property type="nucleotide sequence ID" value="NZ_JACHGW010000002.1"/>
</dbReference>
<dbReference type="EMBL" id="JACHGW010000002">
    <property type="protein sequence ID" value="MBB6050967.1"/>
    <property type="molecule type" value="Genomic_DNA"/>
</dbReference>
<keyword evidence="1" id="KW-0812">Transmembrane</keyword>
<keyword evidence="1" id="KW-1133">Transmembrane helix</keyword>
<comment type="caution">
    <text evidence="2">The sequence shown here is derived from an EMBL/GenBank/DDBJ whole genome shotgun (WGS) entry which is preliminary data.</text>
</comment>
<dbReference type="Proteomes" id="UP000520814">
    <property type="component" value="Unassembled WGS sequence"/>
</dbReference>
<name>A0A7W9SQH8_ARMRO</name>
<reference evidence="2 3" key="1">
    <citation type="submission" date="2020-08" db="EMBL/GenBank/DDBJ databases">
        <title>Genomic Encyclopedia of Type Strains, Phase IV (KMG-IV): sequencing the most valuable type-strain genomes for metagenomic binning, comparative biology and taxonomic classification.</title>
        <authorList>
            <person name="Goeker M."/>
        </authorList>
    </citation>
    <scope>NUCLEOTIDE SEQUENCE [LARGE SCALE GENOMIC DNA]</scope>
    <source>
        <strain evidence="2 3">DSM 23562</strain>
    </source>
</reference>
<keyword evidence="1" id="KW-0472">Membrane</keyword>